<evidence type="ECO:0000313" key="1">
    <source>
        <dbReference type="EMBL" id="TFU39553.1"/>
    </source>
</evidence>
<sequence>MTDIYHALMVRDFSGISDEVLGERQVAYFAAAAAIDAALLVIGNLVLEADESEGYTDAEAKRDLVLIGTVLRSFPRMAQVLKQNGSVAEHTLNKRQGGAK</sequence>
<protein>
    <submittedName>
        <fullName evidence="1">Uncharacterized protein</fullName>
    </submittedName>
</protein>
<name>A0A9X8VBG3_SERMA</name>
<comment type="caution">
    <text evidence="1">The sequence shown here is derived from an EMBL/GenBank/DDBJ whole genome shotgun (WGS) entry which is preliminary data.</text>
</comment>
<accession>A0A9X8VBG3</accession>
<dbReference type="RefSeq" id="WP_212563238.1">
    <property type="nucleotide sequence ID" value="NZ_SPSG02000040.1"/>
</dbReference>
<proteinExistence type="predicted"/>
<reference evidence="1" key="1">
    <citation type="submission" date="2019-03" db="EMBL/GenBank/DDBJ databases">
        <title>Serratia marcescens strain N2 draft genome.</title>
        <authorList>
            <person name="Yassin A."/>
            <person name="El-Kenawy N."/>
            <person name="Youssef N.H."/>
        </authorList>
    </citation>
    <scope>NUCLEOTIDE SEQUENCE [LARGE SCALE GENOMIC DNA]</scope>
    <source>
        <strain evidence="1">N2</strain>
    </source>
</reference>
<dbReference type="AlphaFoldDB" id="A0A9X8VBG3"/>
<gene>
    <name evidence="1" type="ORF">E0L31_30595</name>
</gene>
<dbReference type="EMBL" id="SPSG01004307">
    <property type="protein sequence ID" value="TFU39553.1"/>
    <property type="molecule type" value="Genomic_DNA"/>
</dbReference>
<organism evidence="1">
    <name type="scientific">Serratia marcescens</name>
    <dbReference type="NCBI Taxonomy" id="615"/>
    <lineage>
        <taxon>Bacteria</taxon>
        <taxon>Pseudomonadati</taxon>
        <taxon>Pseudomonadota</taxon>
        <taxon>Gammaproteobacteria</taxon>
        <taxon>Enterobacterales</taxon>
        <taxon>Yersiniaceae</taxon>
        <taxon>Serratia</taxon>
    </lineage>
</organism>